<reference evidence="3 4" key="1">
    <citation type="journal article" date="2012" name="Stand. Genomic Sci.">
        <title>Genome sequence of the orange-pigmented seawater bacterium Owenweeksia hongkongensis type strain (UST20020801(T)).</title>
        <authorList>
            <person name="Riedel T."/>
            <person name="Held B."/>
            <person name="Nolan M."/>
            <person name="Lucas S."/>
            <person name="Lapidus A."/>
            <person name="Tice H."/>
            <person name="Del Rio T.G."/>
            <person name="Cheng J.F."/>
            <person name="Han C."/>
            <person name="Tapia R."/>
            <person name="Goodwin L.A."/>
            <person name="Pitluck S."/>
            <person name="Liolios K."/>
            <person name="Mavromatis K."/>
            <person name="Pagani I."/>
            <person name="Ivanova N."/>
            <person name="Mikhailova N."/>
            <person name="Pati A."/>
            <person name="Chen A."/>
            <person name="Palaniappan K."/>
            <person name="Rohde M."/>
            <person name="Tindall B.J."/>
            <person name="Detter J.C."/>
            <person name="Goker M."/>
            <person name="Woyke T."/>
            <person name="Bristow J."/>
            <person name="Eisen J.A."/>
            <person name="Markowitz V."/>
            <person name="Hugenholtz P."/>
            <person name="Klenk H.P."/>
            <person name="Kyrpides N.C."/>
        </authorList>
    </citation>
    <scope>NUCLEOTIDE SEQUENCE</scope>
    <source>
        <strain evidence="4">DSM 17368 / JCM 12287 / NRRL B-23963</strain>
    </source>
</reference>
<dbReference type="Gene3D" id="3.50.50.60">
    <property type="entry name" value="FAD/NAD(P)-binding domain"/>
    <property type="match status" value="1"/>
</dbReference>
<dbReference type="GO" id="GO:0005737">
    <property type="term" value="C:cytoplasm"/>
    <property type="evidence" value="ECO:0007669"/>
    <property type="project" value="TreeGrafter"/>
</dbReference>
<dbReference type="KEGG" id="oho:Oweho_2797"/>
<dbReference type="PANTHER" id="PTHR13847:SF289">
    <property type="entry name" value="GLYCINE OXIDASE"/>
    <property type="match status" value="1"/>
</dbReference>
<dbReference type="STRING" id="926562.Oweho_2797"/>
<dbReference type="HOGENOM" id="CLU_066614_0_0_10"/>
<evidence type="ECO:0000313" key="3">
    <source>
        <dbReference type="EMBL" id="AEV33757.1"/>
    </source>
</evidence>
<dbReference type="SUPFAM" id="SSF51971">
    <property type="entry name" value="Nucleotide-binding domain"/>
    <property type="match status" value="1"/>
</dbReference>
<dbReference type="EMBL" id="CP003156">
    <property type="protein sequence ID" value="AEV33757.1"/>
    <property type="molecule type" value="Genomic_DNA"/>
</dbReference>
<keyword evidence="1" id="KW-0560">Oxidoreductase</keyword>
<evidence type="ECO:0000256" key="1">
    <source>
        <dbReference type="ARBA" id="ARBA00023002"/>
    </source>
</evidence>
<name>G8R091_OWEHD</name>
<dbReference type="eggNOG" id="COG0665">
    <property type="taxonomic scope" value="Bacteria"/>
</dbReference>
<dbReference type="AlphaFoldDB" id="G8R091"/>
<dbReference type="Proteomes" id="UP000005631">
    <property type="component" value="Chromosome"/>
</dbReference>
<keyword evidence="4" id="KW-1185">Reference proteome</keyword>
<dbReference type="RefSeq" id="WP_014203106.1">
    <property type="nucleotide sequence ID" value="NC_016599.1"/>
</dbReference>
<accession>G8R091</accession>
<dbReference type="Gene3D" id="3.30.9.10">
    <property type="entry name" value="D-Amino Acid Oxidase, subunit A, domain 2"/>
    <property type="match status" value="1"/>
</dbReference>
<evidence type="ECO:0000259" key="2">
    <source>
        <dbReference type="Pfam" id="PF01266"/>
    </source>
</evidence>
<dbReference type="Pfam" id="PF01266">
    <property type="entry name" value="DAO"/>
    <property type="match status" value="1"/>
</dbReference>
<dbReference type="GO" id="GO:0016491">
    <property type="term" value="F:oxidoreductase activity"/>
    <property type="evidence" value="ECO:0007669"/>
    <property type="project" value="UniProtKB-KW"/>
</dbReference>
<feature type="domain" description="FAD dependent oxidoreductase" evidence="2">
    <location>
        <begin position="3"/>
        <end position="311"/>
    </location>
</feature>
<organism evidence="3 4">
    <name type="scientific">Owenweeksia hongkongensis (strain DSM 17368 / CIP 108786 / JCM 12287 / NRRL B-23963 / UST20020801)</name>
    <dbReference type="NCBI Taxonomy" id="926562"/>
    <lineage>
        <taxon>Bacteria</taxon>
        <taxon>Pseudomonadati</taxon>
        <taxon>Bacteroidota</taxon>
        <taxon>Flavobacteriia</taxon>
        <taxon>Flavobacteriales</taxon>
        <taxon>Owenweeksiaceae</taxon>
        <taxon>Owenweeksia</taxon>
    </lineage>
</organism>
<gene>
    <name evidence="3" type="ordered locus">Oweho_2797</name>
</gene>
<protein>
    <submittedName>
        <fullName evidence="3">FAD dependent oxidoreductase</fullName>
    </submittedName>
</protein>
<dbReference type="PANTHER" id="PTHR13847">
    <property type="entry name" value="SARCOSINE DEHYDROGENASE-RELATED"/>
    <property type="match status" value="1"/>
</dbReference>
<dbReference type="OrthoDB" id="214253at2"/>
<proteinExistence type="predicted"/>
<evidence type="ECO:0000313" key="4">
    <source>
        <dbReference type="Proteomes" id="UP000005631"/>
    </source>
</evidence>
<sequence length="337" mass="37406">MKDIIIVGRGLAGATLSFQLLAKGIKHHIVDQPSLSSSSKVAAGLVNPIVLKRLKMVQGADEFMTHIPDFYQTKEVLTGFKFYHESTIHHIFANAGEINLWEEKKDNVFHSQFLKGLAKNTNPNLLAPHGLGVIEGIGWLDTQSFLNAHKAFCNNNSILITETPFPKNDLSTLAESGQVIILCNGHLLKDWEVLPENTFTPTRGEVMTIETDGLSENNILHSSIFAIPLGKKQFKIGATYHWDKLNDMPTGDGIERLKTDLEKIYSGKYEVINHQAGVRPNTKDRKPIIGKLKDNVMVFNGMGSRAALMAPQLSNTFLDYLTTGNPLPAAYNIDRFL</sequence>
<dbReference type="InterPro" id="IPR036188">
    <property type="entry name" value="FAD/NAD-bd_sf"/>
</dbReference>
<dbReference type="SUPFAM" id="SSF54373">
    <property type="entry name" value="FAD-linked reductases, C-terminal domain"/>
    <property type="match status" value="1"/>
</dbReference>
<dbReference type="InterPro" id="IPR006076">
    <property type="entry name" value="FAD-dep_OxRdtase"/>
</dbReference>